<name>A0A8S5RRH4_9CAUD</name>
<dbReference type="GO" id="GO:0006281">
    <property type="term" value="P:DNA repair"/>
    <property type="evidence" value="ECO:0007669"/>
    <property type="project" value="InterPro"/>
</dbReference>
<dbReference type="GO" id="GO:0000287">
    <property type="term" value="F:magnesium ion binding"/>
    <property type="evidence" value="ECO:0007669"/>
    <property type="project" value="InterPro"/>
</dbReference>
<protein>
    <submittedName>
        <fullName evidence="1">Endodeoxyribonuclease RusA</fullName>
    </submittedName>
</protein>
<sequence length="157" mass="18148">MSNTTEKPEVCDMKRISFTIPGKPFGKQRPRFTKTGSYVKTYTPKETVSYENYIKLCYQETAKGRKFPDDAMLDVRIIAYYDIPKSTSKKNRALMLEHRMRPGKKPDWDNIGKTICDSLNGIAFHDDAAVVDAQVRKFYSQNPRVDVTIRRIEEGEL</sequence>
<dbReference type="EMBL" id="BK057794">
    <property type="protein sequence ID" value="DAE92095.1"/>
    <property type="molecule type" value="Genomic_DNA"/>
</dbReference>
<accession>A0A8S5RRH4</accession>
<dbReference type="InterPro" id="IPR008822">
    <property type="entry name" value="Endonuclease_RusA-like"/>
</dbReference>
<evidence type="ECO:0000313" key="1">
    <source>
        <dbReference type="EMBL" id="DAE92095.1"/>
    </source>
</evidence>
<proteinExistence type="predicted"/>
<dbReference type="SUPFAM" id="SSF103084">
    <property type="entry name" value="Holliday junction resolvase RusA"/>
    <property type="match status" value="1"/>
</dbReference>
<dbReference type="Gene3D" id="3.30.1330.70">
    <property type="entry name" value="Holliday junction resolvase RusA"/>
    <property type="match status" value="1"/>
</dbReference>
<dbReference type="InterPro" id="IPR036614">
    <property type="entry name" value="RusA-like_sf"/>
</dbReference>
<organism evidence="1">
    <name type="scientific">Myoviridae sp. ct5xZ3</name>
    <dbReference type="NCBI Taxonomy" id="2827601"/>
    <lineage>
        <taxon>Viruses</taxon>
        <taxon>Duplodnaviria</taxon>
        <taxon>Heunggongvirae</taxon>
        <taxon>Uroviricota</taxon>
        <taxon>Caudoviricetes</taxon>
    </lineage>
</organism>
<dbReference type="GO" id="GO:0006310">
    <property type="term" value="P:DNA recombination"/>
    <property type="evidence" value="ECO:0007669"/>
    <property type="project" value="InterPro"/>
</dbReference>
<dbReference type="Pfam" id="PF05866">
    <property type="entry name" value="RusA"/>
    <property type="match status" value="1"/>
</dbReference>
<reference evidence="1" key="1">
    <citation type="journal article" date="2021" name="Proc. Natl. Acad. Sci. U.S.A.">
        <title>A Catalog of Tens of Thousands of Viruses from Human Metagenomes Reveals Hidden Associations with Chronic Diseases.</title>
        <authorList>
            <person name="Tisza M.J."/>
            <person name="Buck C.B."/>
        </authorList>
    </citation>
    <scope>NUCLEOTIDE SEQUENCE</scope>
    <source>
        <strain evidence="1">Ct5xZ3</strain>
    </source>
</reference>